<dbReference type="RefSeq" id="XP_067717144.1">
    <property type="nucleotide sequence ID" value="XM_067861043.1"/>
</dbReference>
<dbReference type="EMBL" id="BPLF01000004">
    <property type="protein sequence ID" value="GIX65075.1"/>
    <property type="molecule type" value="Genomic_DNA"/>
</dbReference>
<keyword evidence="1" id="KW-0812">Transmembrane</keyword>
<feature type="transmembrane region" description="Helical" evidence="1">
    <location>
        <begin position="1335"/>
        <end position="1356"/>
    </location>
</feature>
<keyword evidence="3" id="KW-1185">Reference proteome</keyword>
<comment type="caution">
    <text evidence="2">The sequence shown here is derived from an EMBL/GenBank/DDBJ whole genome shotgun (WGS) entry which is preliminary data.</text>
</comment>
<keyword evidence="1" id="KW-0472">Membrane</keyword>
<reference evidence="2 3" key="1">
    <citation type="submission" date="2021-06" db="EMBL/GenBank/DDBJ databases">
        <title>Genome sequence of Babesia caballi.</title>
        <authorList>
            <person name="Yamagishi J."/>
            <person name="Kidaka T."/>
            <person name="Ochi A."/>
        </authorList>
    </citation>
    <scope>NUCLEOTIDE SEQUENCE [LARGE SCALE GENOMIC DNA]</scope>
    <source>
        <strain evidence="2">USDA-D6B2</strain>
    </source>
</reference>
<dbReference type="Proteomes" id="UP001497744">
    <property type="component" value="Unassembled WGS sequence"/>
</dbReference>
<dbReference type="Pfam" id="PF12785">
    <property type="entry name" value="VESA1_N"/>
    <property type="match status" value="1"/>
</dbReference>
<accession>A0AAV4LZI8</accession>
<dbReference type="InterPro" id="IPR024751">
    <property type="entry name" value="VESA1"/>
</dbReference>
<keyword evidence="1" id="KW-1133">Transmembrane helix</keyword>
<organism evidence="2 3">
    <name type="scientific">Babesia caballi</name>
    <dbReference type="NCBI Taxonomy" id="5871"/>
    <lineage>
        <taxon>Eukaryota</taxon>
        <taxon>Sar</taxon>
        <taxon>Alveolata</taxon>
        <taxon>Apicomplexa</taxon>
        <taxon>Aconoidasida</taxon>
        <taxon>Piroplasmida</taxon>
        <taxon>Babesiidae</taxon>
        <taxon>Babesia</taxon>
    </lineage>
</organism>
<gene>
    <name evidence="2" type="ORF">BcabD6B2_45100</name>
</gene>
<dbReference type="GeneID" id="94196556"/>
<sequence length="1401" mass="154351">MTAGQKSLTDPPTNLKEAIDWVIQIKELSAIDDLAKELQELLKHDGSDVAMKVLENYRLVSKSVIKGLKSHTNGKNRLTSPISEWGFAAPYAILNKLSQGLGPFPSGSAAISREEAEKWVSKVRETTLGALIGGLANGLKKFKSGIITSPSVASAYNSEAKWESLQASERRDCAIIFLAIIPLFYIALTYLYWRCSQSPDSEDPFLSWYEQNLSETKGLKKYVEALGYTENLNTSKNGREIVSDIFDKMFSKELAKGNVSSKSYPNFLSELQKPLESKPPQLTSSPLTSSVIRPRRPLFLTAPNLKEAIDWIPRVTGKDGGGGPDGNEQKLAQAIVGLHDFKQVIDAAARKLSESGSDDVSQAIKNLNSTSNLGSIIGKLADGLKAFIGYGGQGKGIANVVDPLQQLRKGVLMLLQMMLDTLRGYIKNHGDFTSAYDKAIRGGQHEFEEAVKKVEGLQENNSGTGSGSQFKNFVDALKDVSELKSKNTVDQLAKGFKTYLGAVLGAVKRANGINGKQGEVDNMKSTLGNLLNAVGNQTDFSNLKTQVNNDTRQLKSTGLRYPASFLVEGVTKGIDNMLIPLQKKEGYKSSYQLASTWTSHLKTNASKAAQIFLGCLPLYYYWLTYLYWKCREKGEWEKMAFNGSGGGFALKNFLVGQGYNASHLTATRGFKGSSIATSLQSLGMSSVTTTQLSHTDLLGEIDKGLKGVIGTGGLSTANLDGHSLSALFHLCRCYFTGKQIINPVTERRPPTSIREMLYWLSGLQFSPYYYDLTKQIETHIPRAGLHVADSAINTSNNMITQSQMKGFLLSSCLSAPGVLGTIQGNAADTNGEPWLHSLFSNTMNLQYPSGSAIFNTLANYAYALQFQLGFLYQQCRTNYNQSYGWQWCRYGKSAQTDGNNSVTLTSWICSAPNCSRGYSCPHNSNTCDHIKQCGQSGQPSPLQAFLTDNLKSFHVNQKPDPLGLNHLDNHPPGSMCHVTMGFDGTLTKDTDATGWYIYYLLEHFCGFTYGPLRQLSEKLSCLTKRTPRTLGDIFGFLWHLNGQMFKARPTRDILARKLVNAIGETNQYKTIPQFLFDILKKAALPSSFSGTSATGLSRSLESMAPVIPFLYQLFMAKDVDSLPVVLFDLYQQCHKVEVQKGGKVSVEHSVDGVSHHNHNCSSSPAYLFSLQTSRCTKGPNCGPYLYPLTHTTGSAFAPTYASSYFSWVLYLIDDFEVGLREMLDEFTNIDCTKSGCHEQKCREDHSSGQHGATSSSQCTCSSVVHCGGVLPLLYSNGFNFASAGLLKNGGSQSSGKKTCQNFHDQLTTVLAPNESTPLFKLLLTIDDFLYMFRFYFFYNLSTFWIMYVCIILYIYFLRADLLHLKSHVHFPSSHGIPSIGLLTTGRSTVLTKLSKLTYFIP</sequence>
<evidence type="ECO:0000313" key="2">
    <source>
        <dbReference type="EMBL" id="GIX65075.1"/>
    </source>
</evidence>
<evidence type="ECO:0000256" key="1">
    <source>
        <dbReference type="SAM" id="Phobius"/>
    </source>
</evidence>
<protein>
    <submittedName>
        <fullName evidence="2">Extracellular matrix-binding ebh</fullName>
    </submittedName>
</protein>
<evidence type="ECO:0000313" key="3">
    <source>
        <dbReference type="Proteomes" id="UP001497744"/>
    </source>
</evidence>
<feature type="transmembrane region" description="Helical" evidence="1">
    <location>
        <begin position="173"/>
        <end position="193"/>
    </location>
</feature>
<name>A0AAV4LZI8_BABCB</name>
<proteinExistence type="predicted"/>